<gene>
    <name evidence="1" type="ORF">ENR64_02610</name>
</gene>
<sequence length="116" mass="13280">MANYRQKTKFVNYKIKQLELFPELEKLRGKPQFVLLQSRSLSYGQRPKKPYTVRSGAVIVPNSQNGQFFVFVPVKALQPGWDRGKNGKPLSGASLTMRVMKLCRENAGFLSYSHKE</sequence>
<organism evidence="1">
    <name type="scientific">Oscillatoriales cyanobacterium SpSt-418</name>
    <dbReference type="NCBI Taxonomy" id="2282169"/>
    <lineage>
        <taxon>Bacteria</taxon>
        <taxon>Bacillati</taxon>
        <taxon>Cyanobacteriota</taxon>
        <taxon>Cyanophyceae</taxon>
        <taxon>Oscillatoriophycideae</taxon>
        <taxon>Oscillatoriales</taxon>
    </lineage>
</organism>
<accession>A0A7C3PD06</accession>
<reference evidence="1" key="1">
    <citation type="journal article" date="2020" name="mSystems">
        <title>Genome- and Community-Level Interaction Insights into Carbon Utilization and Element Cycling Functions of Hydrothermarchaeota in Hydrothermal Sediment.</title>
        <authorList>
            <person name="Zhou Z."/>
            <person name="Liu Y."/>
            <person name="Xu W."/>
            <person name="Pan J."/>
            <person name="Luo Z.H."/>
            <person name="Li M."/>
        </authorList>
    </citation>
    <scope>NUCLEOTIDE SEQUENCE [LARGE SCALE GENOMIC DNA]</scope>
    <source>
        <strain evidence="1">SpSt-418</strain>
    </source>
</reference>
<dbReference type="AlphaFoldDB" id="A0A7C3PD06"/>
<comment type="caution">
    <text evidence="1">The sequence shown here is derived from an EMBL/GenBank/DDBJ whole genome shotgun (WGS) entry which is preliminary data.</text>
</comment>
<proteinExistence type="predicted"/>
<evidence type="ECO:0000313" key="1">
    <source>
        <dbReference type="EMBL" id="HFM96655.1"/>
    </source>
</evidence>
<dbReference type="EMBL" id="DSRU01000039">
    <property type="protein sequence ID" value="HFM96655.1"/>
    <property type="molecule type" value="Genomic_DNA"/>
</dbReference>
<protein>
    <submittedName>
        <fullName evidence="1">Uncharacterized protein</fullName>
    </submittedName>
</protein>
<name>A0A7C3PD06_9CYAN</name>